<dbReference type="AlphaFoldDB" id="A0A5P1FJD8"/>
<dbReference type="Proteomes" id="UP000243459">
    <property type="component" value="Chromosome 2"/>
</dbReference>
<evidence type="ECO:0000313" key="2">
    <source>
        <dbReference type="Proteomes" id="UP000243459"/>
    </source>
</evidence>
<protein>
    <recommendedName>
        <fullName evidence="3">UDP-glycosyltransferases domain-containing protein</fullName>
    </recommendedName>
</protein>
<dbReference type="Gramene" id="ONK78485">
    <property type="protein sequence ID" value="ONK78485"/>
    <property type="gene ID" value="A4U43_C02F19260"/>
</dbReference>
<evidence type="ECO:0000313" key="1">
    <source>
        <dbReference type="EMBL" id="ONK78485.1"/>
    </source>
</evidence>
<gene>
    <name evidence="1" type="ORF">A4U43_C02F19260</name>
</gene>
<sequence>MPTPADLLHVAAIPYPGRGNINAMLSLCRRLLLLVRETVEPLCKYIPGHNSLRLSDLSFLLNSKRRQKQALEVFSMVRKANCILFTSFYELGAQVIDTLREQLHCPVYTIGPSIPYMHLEDTNNNIDHIEEWLDSQPKESVLYISLGSFLSVSGAQMDEIAVGLKLSGARFVWVVRGDFSSRLREMAGEMGIIVPWDQFVDSRLIVDDWKIGLNLRGNIKSECVVGREEISSAVKKLMDLDCDEGGEMRRRAAELRASARRAVSAAGSSTENLNSIVRALMLGDGR</sequence>
<reference evidence="2" key="1">
    <citation type="journal article" date="2017" name="Nat. Commun.">
        <title>The asparagus genome sheds light on the origin and evolution of a young Y chromosome.</title>
        <authorList>
            <person name="Harkess A."/>
            <person name="Zhou J."/>
            <person name="Xu C."/>
            <person name="Bowers J.E."/>
            <person name="Van der Hulst R."/>
            <person name="Ayyampalayam S."/>
            <person name="Mercati F."/>
            <person name="Riccardi P."/>
            <person name="McKain M.R."/>
            <person name="Kakrana A."/>
            <person name="Tang H."/>
            <person name="Ray J."/>
            <person name="Groenendijk J."/>
            <person name="Arikit S."/>
            <person name="Mathioni S.M."/>
            <person name="Nakano M."/>
            <person name="Shan H."/>
            <person name="Telgmann-Rauber A."/>
            <person name="Kanno A."/>
            <person name="Yue Z."/>
            <person name="Chen H."/>
            <person name="Li W."/>
            <person name="Chen Y."/>
            <person name="Xu X."/>
            <person name="Zhang Y."/>
            <person name="Luo S."/>
            <person name="Chen H."/>
            <person name="Gao J."/>
            <person name="Mao Z."/>
            <person name="Pires J.C."/>
            <person name="Luo M."/>
            <person name="Kudrna D."/>
            <person name="Wing R.A."/>
            <person name="Meyers B.C."/>
            <person name="Yi K."/>
            <person name="Kong H."/>
            <person name="Lavrijsen P."/>
            <person name="Sunseri F."/>
            <person name="Falavigna A."/>
            <person name="Ye Y."/>
            <person name="Leebens-Mack J.H."/>
            <person name="Chen G."/>
        </authorList>
    </citation>
    <scope>NUCLEOTIDE SEQUENCE [LARGE SCALE GENOMIC DNA]</scope>
    <source>
        <strain evidence="2">cv. DH0086</strain>
    </source>
</reference>
<dbReference type="EMBL" id="CM007382">
    <property type="protein sequence ID" value="ONK78485.1"/>
    <property type="molecule type" value="Genomic_DNA"/>
</dbReference>
<name>A0A5P1FJD8_ASPOF</name>
<evidence type="ECO:0008006" key="3">
    <source>
        <dbReference type="Google" id="ProtNLM"/>
    </source>
</evidence>
<accession>A0A5P1FJD8</accession>
<dbReference type="Gene3D" id="3.40.50.2000">
    <property type="entry name" value="Glycogen Phosphorylase B"/>
    <property type="match status" value="3"/>
</dbReference>
<organism evidence="1 2">
    <name type="scientific">Asparagus officinalis</name>
    <name type="common">Garden asparagus</name>
    <dbReference type="NCBI Taxonomy" id="4686"/>
    <lineage>
        <taxon>Eukaryota</taxon>
        <taxon>Viridiplantae</taxon>
        <taxon>Streptophyta</taxon>
        <taxon>Embryophyta</taxon>
        <taxon>Tracheophyta</taxon>
        <taxon>Spermatophyta</taxon>
        <taxon>Magnoliopsida</taxon>
        <taxon>Liliopsida</taxon>
        <taxon>Asparagales</taxon>
        <taxon>Asparagaceae</taxon>
        <taxon>Asparagoideae</taxon>
        <taxon>Asparagus</taxon>
    </lineage>
</organism>
<dbReference type="PANTHER" id="PTHR48045">
    <property type="entry name" value="UDP-GLYCOSYLTRANSFERASE 72B1"/>
    <property type="match status" value="1"/>
</dbReference>
<dbReference type="PANTHER" id="PTHR48045:SF22">
    <property type="entry name" value="UDP-GLUCURONOSYL_UDP-GLUCOSYLTRANSFERASE"/>
    <property type="match status" value="1"/>
</dbReference>
<proteinExistence type="predicted"/>
<dbReference type="SUPFAM" id="SSF53756">
    <property type="entry name" value="UDP-Glycosyltransferase/glycogen phosphorylase"/>
    <property type="match status" value="1"/>
</dbReference>
<dbReference type="OMA" id="HIVADEW"/>
<keyword evidence="2" id="KW-1185">Reference proteome</keyword>